<dbReference type="PANTHER" id="PTHR30625:SF18">
    <property type="entry name" value="TONB2 ENERGY TRANSDUCTION SYSTEM INNER MEMBRANE COMPONENT EXBB"/>
    <property type="match status" value="1"/>
</dbReference>
<gene>
    <name evidence="9" type="ORF">A8L45_16735</name>
</gene>
<evidence type="ECO:0000256" key="6">
    <source>
        <dbReference type="RuleBase" id="RU004057"/>
    </source>
</evidence>
<reference evidence="9 10" key="1">
    <citation type="submission" date="2016-05" db="EMBL/GenBank/DDBJ databases">
        <title>Genomic Taxonomy of the Vibrionaceae.</title>
        <authorList>
            <person name="Gomez-Gil B."/>
            <person name="Enciso-Ibarra J."/>
        </authorList>
    </citation>
    <scope>NUCLEOTIDE SEQUENCE [LARGE SCALE GENOMIC DNA]</scope>
    <source>
        <strain evidence="9 10">CAIM 1920</strain>
    </source>
</reference>
<dbReference type="OrthoDB" id="4045at2"/>
<feature type="domain" description="MotA/TolQ/ExbB proton channel" evidence="8">
    <location>
        <begin position="87"/>
        <end position="173"/>
    </location>
</feature>
<dbReference type="STRING" id="1080227.A8L45_16735"/>
<evidence type="ECO:0000256" key="2">
    <source>
        <dbReference type="ARBA" id="ARBA00022475"/>
    </source>
</evidence>
<evidence type="ECO:0000256" key="1">
    <source>
        <dbReference type="ARBA" id="ARBA00004651"/>
    </source>
</evidence>
<name>A0A1C3EEC5_9GAMM</name>
<dbReference type="PANTHER" id="PTHR30625">
    <property type="entry name" value="PROTEIN TOLQ"/>
    <property type="match status" value="1"/>
</dbReference>
<evidence type="ECO:0000256" key="7">
    <source>
        <dbReference type="SAM" id="Phobius"/>
    </source>
</evidence>
<evidence type="ECO:0000313" key="9">
    <source>
        <dbReference type="EMBL" id="ODA31544.1"/>
    </source>
</evidence>
<accession>A0A1C3EEC5</accession>
<comment type="caution">
    <text evidence="9">The sequence shown here is derived from an EMBL/GenBank/DDBJ whole genome shotgun (WGS) entry which is preliminary data.</text>
</comment>
<dbReference type="Pfam" id="PF01618">
    <property type="entry name" value="MotA_ExbB"/>
    <property type="match status" value="1"/>
</dbReference>
<protein>
    <recommendedName>
        <fullName evidence="8">MotA/TolQ/ExbB proton channel domain-containing protein</fullName>
    </recommendedName>
</protein>
<feature type="transmembrane region" description="Helical" evidence="7">
    <location>
        <begin position="28"/>
        <end position="49"/>
    </location>
</feature>
<evidence type="ECO:0000256" key="5">
    <source>
        <dbReference type="ARBA" id="ARBA00023136"/>
    </source>
</evidence>
<dbReference type="InterPro" id="IPR050790">
    <property type="entry name" value="ExbB/TolQ_transport"/>
</dbReference>
<feature type="transmembrane region" description="Helical" evidence="7">
    <location>
        <begin position="139"/>
        <end position="160"/>
    </location>
</feature>
<keyword evidence="3 7" id="KW-0812">Transmembrane</keyword>
<keyword evidence="6" id="KW-0813">Transport</keyword>
<keyword evidence="2" id="KW-1003">Cell membrane</keyword>
<evidence type="ECO:0000259" key="8">
    <source>
        <dbReference type="Pfam" id="PF01618"/>
    </source>
</evidence>
<dbReference type="AlphaFoldDB" id="A0A1C3EEC5"/>
<evidence type="ECO:0000313" key="10">
    <source>
        <dbReference type="Proteomes" id="UP000094936"/>
    </source>
</evidence>
<evidence type="ECO:0000256" key="3">
    <source>
        <dbReference type="ARBA" id="ARBA00022692"/>
    </source>
</evidence>
<dbReference type="Proteomes" id="UP000094936">
    <property type="component" value="Unassembled WGS sequence"/>
</dbReference>
<keyword evidence="4 7" id="KW-1133">Transmembrane helix</keyword>
<feature type="transmembrane region" description="Helical" evidence="7">
    <location>
        <begin position="96"/>
        <end position="119"/>
    </location>
</feature>
<comment type="subcellular location">
    <subcellularLocation>
        <location evidence="1">Cell membrane</location>
        <topology evidence="1">Multi-pass membrane protein</topology>
    </subcellularLocation>
    <subcellularLocation>
        <location evidence="6">Membrane</location>
        <topology evidence="6">Multi-pass membrane protein</topology>
    </subcellularLocation>
</comment>
<sequence length="182" mass="20639">MDVAQIFSNFIDHWFHTTESFMDAGGPVLWWLASVAAIMWCLMIERFLYVNITFPKERQRWVAAWRHRSHCCSWSSIAIRDGWLFQAQLKLNQRLMLIKGLITICPMLGLLGTVTGMIAVFDVMANQGNSDVRSMAGGIAMATFPTLGGMVIALTGLFAHSRLVKACLRRELSLEKELRTMR</sequence>
<keyword evidence="10" id="KW-1185">Reference proteome</keyword>
<keyword evidence="6" id="KW-0653">Protein transport</keyword>
<organism evidence="9 10">
    <name type="scientific">Veronia pacifica</name>
    <dbReference type="NCBI Taxonomy" id="1080227"/>
    <lineage>
        <taxon>Bacteria</taxon>
        <taxon>Pseudomonadati</taxon>
        <taxon>Pseudomonadota</taxon>
        <taxon>Gammaproteobacteria</taxon>
        <taxon>Vibrionales</taxon>
        <taxon>Vibrionaceae</taxon>
        <taxon>Veronia</taxon>
    </lineage>
</organism>
<dbReference type="InterPro" id="IPR002898">
    <property type="entry name" value="MotA_ExbB_proton_chnl"/>
</dbReference>
<keyword evidence="5 7" id="KW-0472">Membrane</keyword>
<dbReference type="GO" id="GO:0005886">
    <property type="term" value="C:plasma membrane"/>
    <property type="evidence" value="ECO:0007669"/>
    <property type="project" value="UniProtKB-SubCell"/>
</dbReference>
<evidence type="ECO:0000256" key="4">
    <source>
        <dbReference type="ARBA" id="ARBA00022989"/>
    </source>
</evidence>
<proteinExistence type="inferred from homology"/>
<dbReference type="EMBL" id="LYBM01000034">
    <property type="protein sequence ID" value="ODA31544.1"/>
    <property type="molecule type" value="Genomic_DNA"/>
</dbReference>
<dbReference type="GO" id="GO:0017038">
    <property type="term" value="P:protein import"/>
    <property type="evidence" value="ECO:0007669"/>
    <property type="project" value="TreeGrafter"/>
</dbReference>
<comment type="similarity">
    <text evidence="6">Belongs to the exbB/tolQ family.</text>
</comment>